<evidence type="ECO:0000313" key="2">
    <source>
        <dbReference type="Proteomes" id="UP001165960"/>
    </source>
</evidence>
<proteinExistence type="predicted"/>
<name>A0ACC2SHD4_9FUNG</name>
<sequence length="118" mass="13069">MHSATHLNKLPKGSFKGVDEHSSKAKFHLFGGARVYPEKQVPKCAVGDLSQNTCYLSSHIFQTCCLEVTLMIISTPFQFCLGGLEFQEQTRINTFCFYSSNLDVSIKGAHPISSPSHD</sequence>
<organism evidence="1 2">
    <name type="scientific">Entomophthora muscae</name>
    <dbReference type="NCBI Taxonomy" id="34485"/>
    <lineage>
        <taxon>Eukaryota</taxon>
        <taxon>Fungi</taxon>
        <taxon>Fungi incertae sedis</taxon>
        <taxon>Zoopagomycota</taxon>
        <taxon>Entomophthoromycotina</taxon>
        <taxon>Entomophthoromycetes</taxon>
        <taxon>Entomophthorales</taxon>
        <taxon>Entomophthoraceae</taxon>
        <taxon>Entomophthora</taxon>
    </lineage>
</organism>
<comment type="caution">
    <text evidence="1">The sequence shown here is derived from an EMBL/GenBank/DDBJ whole genome shotgun (WGS) entry which is preliminary data.</text>
</comment>
<keyword evidence="2" id="KW-1185">Reference proteome</keyword>
<accession>A0ACC2SHD4</accession>
<reference evidence="1" key="1">
    <citation type="submission" date="2022-04" db="EMBL/GenBank/DDBJ databases">
        <title>Genome of the entomopathogenic fungus Entomophthora muscae.</title>
        <authorList>
            <person name="Elya C."/>
            <person name="Lovett B.R."/>
            <person name="Lee E."/>
            <person name="Macias A.M."/>
            <person name="Hajek A.E."/>
            <person name="De Bivort B.L."/>
            <person name="Kasson M.T."/>
            <person name="De Fine Licht H.H."/>
            <person name="Stajich J.E."/>
        </authorList>
    </citation>
    <scope>NUCLEOTIDE SEQUENCE</scope>
    <source>
        <strain evidence="1">Berkeley</strain>
    </source>
</reference>
<dbReference type="EMBL" id="QTSX02005044">
    <property type="protein sequence ID" value="KAJ9061750.1"/>
    <property type="molecule type" value="Genomic_DNA"/>
</dbReference>
<dbReference type="Proteomes" id="UP001165960">
    <property type="component" value="Unassembled WGS sequence"/>
</dbReference>
<protein>
    <submittedName>
        <fullName evidence="1">Uncharacterized protein</fullName>
    </submittedName>
</protein>
<gene>
    <name evidence="1" type="ORF">DSO57_1017501</name>
</gene>
<evidence type="ECO:0000313" key="1">
    <source>
        <dbReference type="EMBL" id="KAJ9061750.1"/>
    </source>
</evidence>